<dbReference type="PANTHER" id="PTHR30332:SF17">
    <property type="entry name" value="TYPE IV PILIATION SYSTEM PROTEIN DR_0774-RELATED"/>
    <property type="match status" value="1"/>
</dbReference>
<accession>A0A318TDE1</accession>
<dbReference type="PRINTS" id="PR00811">
    <property type="entry name" value="BCTERIALGSPD"/>
</dbReference>
<dbReference type="GO" id="GO:0015627">
    <property type="term" value="C:type II protein secretion system complex"/>
    <property type="evidence" value="ECO:0007669"/>
    <property type="project" value="TreeGrafter"/>
</dbReference>
<comment type="caution">
    <text evidence="3">The sequence shown here is derived from an EMBL/GenBank/DDBJ whole genome shotgun (WGS) entry which is preliminary data.</text>
</comment>
<dbReference type="InterPro" id="IPR004846">
    <property type="entry name" value="T2SS/T3SS_dom"/>
</dbReference>
<dbReference type="InterPro" id="IPR001775">
    <property type="entry name" value="GspD/PilQ"/>
</dbReference>
<dbReference type="PANTHER" id="PTHR30332">
    <property type="entry name" value="PROBABLE GENERAL SECRETION PATHWAY PROTEIN D"/>
    <property type="match status" value="1"/>
</dbReference>
<dbReference type="Pfam" id="PF13629">
    <property type="entry name" value="T2SS-T3SS_pil_N"/>
    <property type="match status" value="1"/>
</dbReference>
<evidence type="ECO:0000313" key="3">
    <source>
        <dbReference type="EMBL" id="PYE89246.1"/>
    </source>
</evidence>
<dbReference type="PROSITE" id="PS50914">
    <property type="entry name" value="BON"/>
    <property type="match status" value="1"/>
</dbReference>
<evidence type="ECO:0000259" key="2">
    <source>
        <dbReference type="PROSITE" id="PS50914"/>
    </source>
</evidence>
<protein>
    <submittedName>
        <fullName evidence="3">Pilus assembly protein CpaC</fullName>
    </submittedName>
</protein>
<dbReference type="PROSITE" id="PS00875">
    <property type="entry name" value="T2SP_D"/>
    <property type="match status" value="1"/>
</dbReference>
<sequence length="581" mass="61914">MIMRKSGSLLLEHFIFRWKRWRGNTPLCPAGHLPLKGGDYAFMNVRHQSQTSEISQSPPLRGRWLASQRGVPRKAGASLTIGIVFLALTGLLAPQAHAQSNIVRLAQNGGAKRINLGLNKSVVIDLPQDAYDILVANPDVADAVTRTSRRIYLFGKQVGQTNIFVFGPNGEQIASLDLQIERDVAGLNHYLKKYIPGSEITVELMNDNVILTGTVQTPQDSAKAAKLAGLFVSGGEATTGQYNKGASAQTGGGGVSIIDNPDEEARRTSKIVNLITIIGDDQVTLKVTVAEVSRSVMKQLGVNMIGWGVADGITYGGVSDAVAGAVGKAITNSGTVISGKVGSGHLDAYLNAMELAGAMKTLAEPTLTAISGEKAVFKVGGEYNIISGQDVEEDETGEKTPVIEYDKIEYGIGLEFMPVVLSPGRISLKVRTAVSEPTMEGSVSLSTGGRTPATNIISLRKRLADTTVELPSGGSMMIAGLIRDETRQSISGLPGLSRIPVLGTLFRSREFVRNETELVIIVTPYLVRPVARNALARPDDNLAPASDPAGYILGQVNRVYGTPQAQPPSGRYHGVVGYIYK</sequence>
<evidence type="ECO:0000313" key="4">
    <source>
        <dbReference type="Proteomes" id="UP000247454"/>
    </source>
</evidence>
<keyword evidence="4" id="KW-1185">Reference proteome</keyword>
<proteinExistence type="inferred from homology"/>
<dbReference type="GO" id="GO:0009306">
    <property type="term" value="P:protein secretion"/>
    <property type="evidence" value="ECO:0007669"/>
    <property type="project" value="InterPro"/>
</dbReference>
<dbReference type="AlphaFoldDB" id="A0A318TDE1"/>
<dbReference type="InterPro" id="IPR050810">
    <property type="entry name" value="Bact_Secretion_Sys_Channel"/>
</dbReference>
<feature type="domain" description="BON" evidence="2">
    <location>
        <begin position="176"/>
        <end position="246"/>
    </location>
</feature>
<gene>
    <name evidence="3" type="ORF">C7477_10481</name>
</gene>
<organism evidence="3 4">
    <name type="scientific">Phyllobacterium leguminum</name>
    <dbReference type="NCBI Taxonomy" id="314237"/>
    <lineage>
        <taxon>Bacteria</taxon>
        <taxon>Pseudomonadati</taxon>
        <taxon>Pseudomonadota</taxon>
        <taxon>Alphaproteobacteria</taxon>
        <taxon>Hyphomicrobiales</taxon>
        <taxon>Phyllobacteriaceae</taxon>
        <taxon>Phyllobacterium</taxon>
    </lineage>
</organism>
<reference evidence="3 4" key="1">
    <citation type="submission" date="2018-06" db="EMBL/GenBank/DDBJ databases">
        <title>Genomic Encyclopedia of Type Strains, Phase III (KMG-III): the genomes of soil and plant-associated and newly described type strains.</title>
        <authorList>
            <person name="Whitman W."/>
        </authorList>
    </citation>
    <scope>NUCLEOTIDE SEQUENCE [LARGE SCALE GENOMIC DNA]</scope>
    <source>
        <strain evidence="3 4">ORS 1419</strain>
    </source>
</reference>
<dbReference type="EMBL" id="QJTF01000004">
    <property type="protein sequence ID" value="PYE89246.1"/>
    <property type="molecule type" value="Genomic_DNA"/>
</dbReference>
<name>A0A318TDE1_9HYPH</name>
<dbReference type="InterPro" id="IPR007055">
    <property type="entry name" value="BON_dom"/>
</dbReference>
<comment type="similarity">
    <text evidence="1">Belongs to the bacterial secretin family.</text>
</comment>
<dbReference type="InterPro" id="IPR004845">
    <property type="entry name" value="T2SS_GspD_CS"/>
</dbReference>
<dbReference type="InterPro" id="IPR032789">
    <property type="entry name" value="T2SS-T3SS_pil_N"/>
</dbReference>
<dbReference type="Pfam" id="PF00263">
    <property type="entry name" value="Secretin"/>
    <property type="match status" value="1"/>
</dbReference>
<evidence type="ECO:0000256" key="1">
    <source>
        <dbReference type="RuleBase" id="RU004003"/>
    </source>
</evidence>
<dbReference type="Proteomes" id="UP000247454">
    <property type="component" value="Unassembled WGS sequence"/>
</dbReference>